<protein>
    <submittedName>
        <fullName evidence="2">Xanthine dehydrogenase family protein molybdopterin-binding subunit</fullName>
    </submittedName>
</protein>
<dbReference type="Proteomes" id="UP001652409">
    <property type="component" value="Unassembled WGS sequence"/>
</dbReference>
<dbReference type="Pfam" id="PF01315">
    <property type="entry name" value="Ald_Xan_dh_C"/>
    <property type="match status" value="1"/>
</dbReference>
<dbReference type="Pfam" id="PF02738">
    <property type="entry name" value="MoCoBD_1"/>
    <property type="match status" value="1"/>
</dbReference>
<dbReference type="InterPro" id="IPR036856">
    <property type="entry name" value="Ald_Oxase/Xan_DH_a/b_sf"/>
</dbReference>
<dbReference type="InterPro" id="IPR016208">
    <property type="entry name" value="Ald_Oxase/xanthine_DH-like"/>
</dbReference>
<feature type="domain" description="Aldehyde oxidase/xanthine dehydrogenase a/b hammerhead" evidence="1">
    <location>
        <begin position="20"/>
        <end position="126"/>
    </location>
</feature>
<dbReference type="Gene3D" id="3.30.365.10">
    <property type="entry name" value="Aldehyde oxidase/xanthine dehydrogenase, molybdopterin binding domain"/>
    <property type="match status" value="4"/>
</dbReference>
<dbReference type="RefSeq" id="WP_158421650.1">
    <property type="nucleotide sequence ID" value="NZ_JAOQJL010000017.1"/>
</dbReference>
<dbReference type="SMART" id="SM01008">
    <property type="entry name" value="Ald_Xan_dh_C"/>
    <property type="match status" value="1"/>
</dbReference>
<dbReference type="InterPro" id="IPR000674">
    <property type="entry name" value="Ald_Oxase/Xan_DH_a/b"/>
</dbReference>
<gene>
    <name evidence="2" type="ORF">OCV61_09775</name>
</gene>
<dbReference type="Gene3D" id="3.90.1170.50">
    <property type="entry name" value="Aldehyde oxidase/xanthine dehydrogenase, a/b hammerhead"/>
    <property type="match status" value="1"/>
</dbReference>
<accession>A0ABT2TTW6</accession>
<keyword evidence="3" id="KW-1185">Reference proteome</keyword>
<name>A0ABT2TTW6_9FIRM</name>
<evidence type="ECO:0000313" key="3">
    <source>
        <dbReference type="Proteomes" id="UP001652409"/>
    </source>
</evidence>
<dbReference type="PANTHER" id="PTHR11908:SF157">
    <property type="entry name" value="XANTHINE DEHYDROGENASE SUBUNIT D-RELATED"/>
    <property type="match status" value="1"/>
</dbReference>
<proteinExistence type="predicted"/>
<dbReference type="PANTHER" id="PTHR11908">
    <property type="entry name" value="XANTHINE DEHYDROGENASE"/>
    <property type="match status" value="1"/>
</dbReference>
<organism evidence="2 3">
    <name type="scientific">Blautia ammoniilytica</name>
    <dbReference type="NCBI Taxonomy" id="2981782"/>
    <lineage>
        <taxon>Bacteria</taxon>
        <taxon>Bacillati</taxon>
        <taxon>Bacillota</taxon>
        <taxon>Clostridia</taxon>
        <taxon>Lachnospirales</taxon>
        <taxon>Lachnospiraceae</taxon>
        <taxon>Blautia</taxon>
    </lineage>
</organism>
<comment type="caution">
    <text evidence="2">The sequence shown here is derived from an EMBL/GenBank/DDBJ whole genome shotgun (WGS) entry which is preliminary data.</text>
</comment>
<reference evidence="2 3" key="1">
    <citation type="journal article" date="2021" name="ISME Commun">
        <title>Automated analysis of genomic sequences facilitates high-throughput and comprehensive description of bacteria.</title>
        <authorList>
            <person name="Hitch T.C.A."/>
        </authorList>
    </citation>
    <scope>NUCLEOTIDE SEQUENCE [LARGE SCALE GENOMIC DNA]</scope>
    <source>
        <strain evidence="2 3">Sanger_23</strain>
    </source>
</reference>
<dbReference type="EMBL" id="JAOQJL010000017">
    <property type="protein sequence ID" value="MCU6765696.1"/>
    <property type="molecule type" value="Genomic_DNA"/>
</dbReference>
<dbReference type="SUPFAM" id="SSF56003">
    <property type="entry name" value="Molybdenum cofactor-binding domain"/>
    <property type="match status" value="1"/>
</dbReference>
<dbReference type="InterPro" id="IPR037165">
    <property type="entry name" value="AldOxase/xan_DH_Mopterin-bd_sf"/>
</dbReference>
<sequence>MVFHSVTKSKQRVEAYKKVNGETIFANDLEMKDMQYAYGVSSKYAFAWVKNIDTSQAEQAPGVSCVVTYQDIPGDILMGEDKQDQYVLAVDRVITVGDILAVVVADTMEHAKQAGQLVKIEYEKLHELTDLEEAYRSDMVVNPYRNDNLCSQCFIKKGNIDNAFEPENVSVQTHYETTWQEHAYIEPECVVAYPGRRDREVTVIGSMQSIYNPRMSIHKSLQIPLADIRIVATSVGGSFGGKLESPEVMAVRAAACALKCHKPVKYLLTREESMQQSHKRHPFKFDVHVSADQEGKLQGFEALAMTDSGAYANMSPGVAFKAVSLGAGPYVVPNVYCGAKAIYTNNIPSGSMRGFGNPQGIFARECALDELAEKLGMSPYLLRKRNVMHRGDATGSGQIIDFEDIGAEEVLDQVAQELDYEKKYWQYKKENPGKTKRRGVGLSLSYRGNSYGTGVPDVGRCYLEVQMDGSVRLNIGLTEIGQGLHTVMGQIAAEALMVSDDQVTVSESTTDAPATGICNASRGTFVGGNAILDAAKKIHECMRDALSETFQCDRRKIRFLLDMVDVDGKKLSFKEAAGITFSTGRTPAFTGNYKTPDPVFDEKTGFGDTFYEYTYSCIGAEVEIDTCTGETTVLNVVSAHDAGRIMNPKLAAGQIVGGAVMAQGYALMEDINSVKGYAKNENFDQYMIPGIKDVGRVLPVTVENPNDRGPFGARSLGEPTLDPGLGAFTNAVNHALGELGKVKSSPASLEKVLFSCGGAKGDGR</sequence>
<dbReference type="Pfam" id="PF20256">
    <property type="entry name" value="MoCoBD_2"/>
    <property type="match status" value="1"/>
</dbReference>
<dbReference type="InterPro" id="IPR046867">
    <property type="entry name" value="AldOxase/xan_DH_MoCoBD2"/>
</dbReference>
<evidence type="ECO:0000313" key="2">
    <source>
        <dbReference type="EMBL" id="MCU6765696.1"/>
    </source>
</evidence>
<dbReference type="InterPro" id="IPR008274">
    <property type="entry name" value="AldOxase/xan_DH_MoCoBD1"/>
</dbReference>
<evidence type="ECO:0000259" key="1">
    <source>
        <dbReference type="SMART" id="SM01008"/>
    </source>
</evidence>
<dbReference type="SUPFAM" id="SSF54665">
    <property type="entry name" value="CO dehydrogenase molybdoprotein N-domain-like"/>
    <property type="match status" value="1"/>
</dbReference>